<dbReference type="InterPro" id="IPR028889">
    <property type="entry name" value="USP"/>
</dbReference>
<dbReference type="EMBL" id="ASHM01013904">
    <property type="protein sequence ID" value="PNX95867.1"/>
    <property type="molecule type" value="Genomic_DNA"/>
</dbReference>
<dbReference type="PROSITE" id="PS50235">
    <property type="entry name" value="USP_3"/>
    <property type="match status" value="1"/>
</dbReference>
<reference evidence="2 3" key="2">
    <citation type="journal article" date="2017" name="Front. Plant Sci.">
        <title>Gene Classification and Mining of Molecular Markers Useful in Red Clover (Trifolium pratense) Breeding.</title>
        <authorList>
            <person name="Istvanek J."/>
            <person name="Dluhosova J."/>
            <person name="Dluhos P."/>
            <person name="Patkova L."/>
            <person name="Nedelnik J."/>
            <person name="Repkova J."/>
        </authorList>
    </citation>
    <scope>NUCLEOTIDE SEQUENCE [LARGE SCALE GENOMIC DNA]</scope>
    <source>
        <strain evidence="3">cv. Tatra</strain>
        <tissue evidence="2">Young leaves</tissue>
    </source>
</reference>
<proteinExistence type="predicted"/>
<feature type="domain" description="USP" evidence="1">
    <location>
        <begin position="1"/>
        <end position="79"/>
    </location>
</feature>
<sequence length="82" mass="9336">MGDVKCDSTGCVKVSLGEFTAPWDELREKGFLCNSDLASIRSQAHGGDQWYDFDDSRVYPISKEKIKSSAAYVLFYRRVFED</sequence>
<name>A0A2K3MYJ2_TRIPR</name>
<keyword evidence="2" id="KW-0378">Hydrolase</keyword>
<dbReference type="Pfam" id="PF00443">
    <property type="entry name" value="UCH"/>
    <property type="match status" value="1"/>
</dbReference>
<dbReference type="GO" id="GO:0016579">
    <property type="term" value="P:protein deubiquitination"/>
    <property type="evidence" value="ECO:0007669"/>
    <property type="project" value="InterPro"/>
</dbReference>
<dbReference type="SUPFAM" id="SSF54001">
    <property type="entry name" value="Cysteine proteinases"/>
    <property type="match status" value="1"/>
</dbReference>
<gene>
    <name evidence="2" type="ORF">L195_g019064</name>
</gene>
<dbReference type="Gene3D" id="3.90.70.10">
    <property type="entry name" value="Cysteine proteinases"/>
    <property type="match status" value="1"/>
</dbReference>
<reference evidence="2 3" key="1">
    <citation type="journal article" date="2014" name="Am. J. Bot.">
        <title>Genome assembly and annotation for red clover (Trifolium pratense; Fabaceae).</title>
        <authorList>
            <person name="Istvanek J."/>
            <person name="Jaros M."/>
            <person name="Krenek A."/>
            <person name="Repkova J."/>
        </authorList>
    </citation>
    <scope>NUCLEOTIDE SEQUENCE [LARGE SCALE GENOMIC DNA]</scope>
    <source>
        <strain evidence="3">cv. Tatra</strain>
        <tissue evidence="2">Young leaves</tissue>
    </source>
</reference>
<comment type="caution">
    <text evidence="2">The sequence shown here is derived from an EMBL/GenBank/DDBJ whole genome shotgun (WGS) entry which is preliminary data.</text>
</comment>
<accession>A0A2K3MYJ2</accession>
<dbReference type="Proteomes" id="UP000236291">
    <property type="component" value="Unassembled WGS sequence"/>
</dbReference>
<evidence type="ECO:0000313" key="2">
    <source>
        <dbReference type="EMBL" id="PNX95867.1"/>
    </source>
</evidence>
<evidence type="ECO:0000313" key="3">
    <source>
        <dbReference type="Proteomes" id="UP000236291"/>
    </source>
</evidence>
<protein>
    <submittedName>
        <fullName evidence="2">Ubiquitin carboxyl-terminal hydrolase 8-like protein</fullName>
    </submittedName>
</protein>
<dbReference type="InterPro" id="IPR001394">
    <property type="entry name" value="Peptidase_C19_UCH"/>
</dbReference>
<dbReference type="ExpressionAtlas" id="A0A2K3MYJ2">
    <property type="expression patterns" value="baseline"/>
</dbReference>
<dbReference type="GO" id="GO:0004843">
    <property type="term" value="F:cysteine-type deubiquitinase activity"/>
    <property type="evidence" value="ECO:0007669"/>
    <property type="project" value="InterPro"/>
</dbReference>
<dbReference type="AlphaFoldDB" id="A0A2K3MYJ2"/>
<evidence type="ECO:0000259" key="1">
    <source>
        <dbReference type="PROSITE" id="PS50235"/>
    </source>
</evidence>
<organism evidence="2 3">
    <name type="scientific">Trifolium pratense</name>
    <name type="common">Red clover</name>
    <dbReference type="NCBI Taxonomy" id="57577"/>
    <lineage>
        <taxon>Eukaryota</taxon>
        <taxon>Viridiplantae</taxon>
        <taxon>Streptophyta</taxon>
        <taxon>Embryophyta</taxon>
        <taxon>Tracheophyta</taxon>
        <taxon>Spermatophyta</taxon>
        <taxon>Magnoliopsida</taxon>
        <taxon>eudicotyledons</taxon>
        <taxon>Gunneridae</taxon>
        <taxon>Pentapetalae</taxon>
        <taxon>rosids</taxon>
        <taxon>fabids</taxon>
        <taxon>Fabales</taxon>
        <taxon>Fabaceae</taxon>
        <taxon>Papilionoideae</taxon>
        <taxon>50 kb inversion clade</taxon>
        <taxon>NPAAA clade</taxon>
        <taxon>Hologalegina</taxon>
        <taxon>IRL clade</taxon>
        <taxon>Trifolieae</taxon>
        <taxon>Trifolium</taxon>
    </lineage>
</organism>
<dbReference type="InterPro" id="IPR038765">
    <property type="entry name" value="Papain-like_cys_pep_sf"/>
</dbReference>